<keyword evidence="2" id="KW-1185">Reference proteome</keyword>
<gene>
    <name evidence="1" type="ORF">F0919_07085</name>
</gene>
<proteinExistence type="predicted"/>
<name>A0A5M6CTY0_9BACT</name>
<dbReference type="EMBL" id="VWSH01000001">
    <property type="protein sequence ID" value="KAA5537432.1"/>
    <property type="molecule type" value="Genomic_DNA"/>
</dbReference>
<dbReference type="RefSeq" id="WP_150032008.1">
    <property type="nucleotide sequence ID" value="NZ_VWSH01000001.1"/>
</dbReference>
<organism evidence="1 2">
    <name type="scientific">Taibaiella lutea</name>
    <dbReference type="NCBI Taxonomy" id="2608001"/>
    <lineage>
        <taxon>Bacteria</taxon>
        <taxon>Pseudomonadati</taxon>
        <taxon>Bacteroidota</taxon>
        <taxon>Chitinophagia</taxon>
        <taxon>Chitinophagales</taxon>
        <taxon>Chitinophagaceae</taxon>
        <taxon>Taibaiella</taxon>
    </lineage>
</organism>
<dbReference type="Proteomes" id="UP000323632">
    <property type="component" value="Unassembled WGS sequence"/>
</dbReference>
<evidence type="ECO:0000313" key="1">
    <source>
        <dbReference type="EMBL" id="KAA5537432.1"/>
    </source>
</evidence>
<reference evidence="1 2" key="1">
    <citation type="submission" date="2019-09" db="EMBL/GenBank/DDBJ databases">
        <title>Genome sequence and assembly of Taibaiella sp.</title>
        <authorList>
            <person name="Chhetri G."/>
        </authorList>
    </citation>
    <scope>NUCLEOTIDE SEQUENCE [LARGE SCALE GENOMIC DNA]</scope>
    <source>
        <strain evidence="1 2">KVB11</strain>
    </source>
</reference>
<protein>
    <submittedName>
        <fullName evidence="1">Uncharacterized protein</fullName>
    </submittedName>
</protein>
<comment type="caution">
    <text evidence="1">The sequence shown here is derived from an EMBL/GenBank/DDBJ whole genome shotgun (WGS) entry which is preliminary data.</text>
</comment>
<dbReference type="AlphaFoldDB" id="A0A5M6CTY0"/>
<sequence length="307" mass="31538">MSVDLSLGAVTNMSQTIDNTGGSGVTLPSATTTNAGLMSADDKSKIILQGGNTFGSDMVIGTKDNKSINFLTFNNVESRIMPNGYYYGPGISYYGGTNNSKVNTNVIGTIISRNIADGNAALTVNQQNQNSTGNLITLQKNTNIVAQINTNGSTTGLSIKAQGSDTYSNAAIGLNAANTTGIGPITGGNTFLLENNGTPQLTVDYQGDITVLGTVKGTPGMGPLSLYAAPGVKVSSGGYGAVFNTPYLTADRAIILPDANGTSSVINTTAPASASDIGAVGEIRVTSTYVYVCIATDTWVRAPFATW</sequence>
<accession>A0A5M6CTY0</accession>
<evidence type="ECO:0000313" key="2">
    <source>
        <dbReference type="Proteomes" id="UP000323632"/>
    </source>
</evidence>